<dbReference type="OrthoDB" id="1011799at2"/>
<dbReference type="eggNOG" id="COG3427">
    <property type="taxonomic scope" value="Bacteria"/>
</dbReference>
<dbReference type="STRING" id="76123.AS203_11455"/>
<organism evidence="1 2">
    <name type="scientific">Hoylesella enoeca</name>
    <dbReference type="NCBI Taxonomy" id="76123"/>
    <lineage>
        <taxon>Bacteria</taxon>
        <taxon>Pseudomonadati</taxon>
        <taxon>Bacteroidota</taxon>
        <taxon>Bacteroidia</taxon>
        <taxon>Bacteroidales</taxon>
        <taxon>Prevotellaceae</taxon>
        <taxon>Hoylesella</taxon>
    </lineage>
</organism>
<reference evidence="2" key="1">
    <citation type="submission" date="2015-11" db="EMBL/GenBank/DDBJ databases">
        <authorList>
            <person name="Holder M.E."/>
            <person name="Ajami N.J."/>
            <person name="Petrosino J.F."/>
        </authorList>
    </citation>
    <scope>NUCLEOTIDE SEQUENCE [LARGE SCALE GENOMIC DNA]</scope>
    <source>
        <strain evidence="2">F0113</strain>
    </source>
</reference>
<accession>A0A0S2KMV7</accession>
<dbReference type="AlphaFoldDB" id="A0A0S2KMV7"/>
<proteinExistence type="predicted"/>
<dbReference type="SUPFAM" id="SSF55961">
    <property type="entry name" value="Bet v1-like"/>
    <property type="match status" value="1"/>
</dbReference>
<dbReference type="EMBL" id="CP013195">
    <property type="protein sequence ID" value="ALO49623.1"/>
    <property type="molecule type" value="Genomic_DNA"/>
</dbReference>
<dbReference type="RefSeq" id="WP_025064995.1">
    <property type="nucleotide sequence ID" value="NZ_CP013195.1"/>
</dbReference>
<keyword evidence="2" id="KW-1185">Reference proteome</keyword>
<evidence type="ECO:0000313" key="2">
    <source>
        <dbReference type="Proteomes" id="UP000056252"/>
    </source>
</evidence>
<dbReference type="KEGG" id="peo:AS203_11455"/>
<protein>
    <submittedName>
        <fullName evidence="1">Polyketide cyclase</fullName>
    </submittedName>
</protein>
<dbReference type="Proteomes" id="UP000056252">
    <property type="component" value="Chromosome"/>
</dbReference>
<gene>
    <name evidence="1" type="ORF">AS203_11455</name>
</gene>
<evidence type="ECO:0000313" key="1">
    <source>
        <dbReference type="EMBL" id="ALO49623.1"/>
    </source>
</evidence>
<sequence>MDSKFESGVRTIPYAQQIVYDSLSNLENLGKVADRIPEDKVKDLAFDKDSISINVAPVGKIKLCIVEREAPTCIKFETEQSPVPFNFWIQLLPVTDVSCKMKLTIKADLNPFIKGMVKKPLQEGIEKIADVLQNIKYK</sequence>
<name>A0A0S2KMV7_9BACT</name>